<proteinExistence type="predicted"/>
<evidence type="ECO:0000313" key="1">
    <source>
        <dbReference type="EMBL" id="QDP39859.1"/>
    </source>
</evidence>
<keyword evidence="2" id="KW-1185">Reference proteome</keyword>
<gene>
    <name evidence="1" type="ORF">FN924_06575</name>
</gene>
<evidence type="ECO:0000313" key="2">
    <source>
        <dbReference type="Proteomes" id="UP000315215"/>
    </source>
</evidence>
<name>A0A516KEN9_9BACI</name>
<dbReference type="InterPro" id="IPR025444">
    <property type="entry name" value="Monooxy_af470"/>
</dbReference>
<dbReference type="Pfam" id="PF13826">
    <property type="entry name" value="Monooxy_af470-like"/>
    <property type="match status" value="1"/>
</dbReference>
<organism evidence="1 2">
    <name type="scientific">Radiobacillus deserti</name>
    <dbReference type="NCBI Taxonomy" id="2594883"/>
    <lineage>
        <taxon>Bacteria</taxon>
        <taxon>Bacillati</taxon>
        <taxon>Bacillota</taxon>
        <taxon>Bacilli</taxon>
        <taxon>Bacillales</taxon>
        <taxon>Bacillaceae</taxon>
        <taxon>Radiobacillus</taxon>
    </lineage>
</organism>
<dbReference type="RefSeq" id="WP_143892849.1">
    <property type="nucleotide sequence ID" value="NZ_CP041666.1"/>
</dbReference>
<sequence>MKQVNVGRFTTGNENDLVVFVIGMRINQWWAIHKWLPVLLAMPPMIKELYTNKQLGFHSLESFPSFRTTFMIQYWRTSEDLLAYARGNLHLTAWKKFNQLTRNNPSVGVYHETYLVPKGQYESVYVNMPLFGLSRVKQPIALTPETTSADKRLKGTEKAAR</sequence>
<accession>A0A516KEN9</accession>
<dbReference type="KEGG" id="aqt:FN924_06575"/>
<dbReference type="AlphaFoldDB" id="A0A516KEN9"/>
<dbReference type="OrthoDB" id="7566033at2"/>
<reference evidence="1 2" key="1">
    <citation type="submission" date="2019-07" db="EMBL/GenBank/DDBJ databases">
        <authorList>
            <person name="Li J."/>
        </authorList>
    </citation>
    <scope>NUCLEOTIDE SEQUENCE [LARGE SCALE GENOMIC DNA]</scope>
    <source>
        <strain evidence="1 2">TKL69</strain>
    </source>
</reference>
<dbReference type="EMBL" id="CP041666">
    <property type="protein sequence ID" value="QDP39859.1"/>
    <property type="molecule type" value="Genomic_DNA"/>
</dbReference>
<dbReference type="Proteomes" id="UP000315215">
    <property type="component" value="Chromosome"/>
</dbReference>
<protein>
    <submittedName>
        <fullName evidence="1">DUF4188 domain-containing protein</fullName>
    </submittedName>
</protein>